<feature type="domain" description="Amidohydrolase-related" evidence="9">
    <location>
        <begin position="53"/>
        <end position="378"/>
    </location>
</feature>
<gene>
    <name evidence="10" type="ORF">SERN_0808</name>
</gene>
<dbReference type="Proteomes" id="UP000297318">
    <property type="component" value="Unassembled WGS sequence"/>
</dbReference>
<feature type="binding site" evidence="8">
    <location>
        <position position="226"/>
    </location>
    <ligand>
        <name>Zn(2+)</name>
        <dbReference type="ChEBI" id="CHEBI:29105"/>
    </ligand>
</feature>
<dbReference type="OrthoDB" id="9776488at2"/>
<comment type="similarity">
    <text evidence="1 5">Belongs to the metallo-dependent hydrolases superfamily. NagA family.</text>
</comment>
<dbReference type="InterPro" id="IPR006680">
    <property type="entry name" value="Amidohydro-rel"/>
</dbReference>
<dbReference type="InterPro" id="IPR011059">
    <property type="entry name" value="Metal-dep_hydrolase_composite"/>
</dbReference>
<dbReference type="SUPFAM" id="SSF51556">
    <property type="entry name" value="Metallo-dependent hydrolases"/>
    <property type="match status" value="1"/>
</dbReference>
<dbReference type="GO" id="GO:0008448">
    <property type="term" value="F:N-acetylglucosamine-6-phosphate deacetylase activity"/>
    <property type="evidence" value="ECO:0007669"/>
    <property type="project" value="InterPro"/>
</dbReference>
<feature type="binding site" evidence="7">
    <location>
        <position position="261"/>
    </location>
    <ligand>
        <name>substrate</name>
    </ligand>
</feature>
<dbReference type="GO" id="GO:0006046">
    <property type="term" value="P:N-acetylglucosamine catabolic process"/>
    <property type="evidence" value="ECO:0007669"/>
    <property type="project" value="TreeGrafter"/>
</dbReference>
<dbReference type="SUPFAM" id="SSF51338">
    <property type="entry name" value="Composite domain of metallo-dependent hydrolases"/>
    <property type="match status" value="1"/>
</dbReference>
<dbReference type="Gene3D" id="3.20.20.140">
    <property type="entry name" value="Metal-dependent hydrolases"/>
    <property type="match status" value="1"/>
</dbReference>
<dbReference type="RefSeq" id="WP_135848780.1">
    <property type="nucleotide sequence ID" value="NZ_RHPJ01000001.1"/>
</dbReference>
<feature type="binding site" evidence="7">
    <location>
        <begin position="229"/>
        <end position="230"/>
    </location>
    <ligand>
        <name>substrate</name>
    </ligand>
</feature>
<protein>
    <submittedName>
        <fullName evidence="10">N-acetylglucosamine-6-phosphate deacetylase</fullName>
    </submittedName>
</protein>
<feature type="binding site" evidence="7">
    <location>
        <position position="237"/>
    </location>
    <ligand>
        <name>substrate</name>
    </ligand>
</feature>
<dbReference type="EMBL" id="RHPJ01000001">
    <property type="protein sequence ID" value="TGO06616.1"/>
    <property type="molecule type" value="Genomic_DNA"/>
</dbReference>
<dbReference type="PIRSF" id="PIRSF038994">
    <property type="entry name" value="NagA"/>
    <property type="match status" value="1"/>
</dbReference>
<dbReference type="Pfam" id="PF01979">
    <property type="entry name" value="Amidohydro_1"/>
    <property type="match status" value="1"/>
</dbReference>
<evidence type="ECO:0000256" key="5">
    <source>
        <dbReference type="PIRNR" id="PIRNR038994"/>
    </source>
</evidence>
<keyword evidence="4 5" id="KW-0119">Carbohydrate metabolism</keyword>
<keyword evidence="3 5" id="KW-0378">Hydrolase</keyword>
<evidence type="ECO:0000256" key="7">
    <source>
        <dbReference type="PIRSR" id="PIRSR038994-2"/>
    </source>
</evidence>
<name>A0A4Z1E3V0_9MICO</name>
<keyword evidence="2 8" id="KW-0479">Metal-binding</keyword>
<feature type="binding site" evidence="7">
    <location>
        <begin position="318"/>
        <end position="320"/>
    </location>
    <ligand>
        <name>substrate</name>
    </ligand>
</feature>
<evidence type="ECO:0000256" key="8">
    <source>
        <dbReference type="PIRSR" id="PIRSR038994-3"/>
    </source>
</evidence>
<evidence type="ECO:0000313" key="10">
    <source>
        <dbReference type="EMBL" id="TGO06616.1"/>
    </source>
</evidence>
<feature type="active site" description="Proton donor/acceptor" evidence="6">
    <location>
        <position position="283"/>
    </location>
</feature>
<dbReference type="PANTHER" id="PTHR11113:SF14">
    <property type="entry name" value="N-ACETYLGLUCOSAMINE-6-PHOSPHATE DEACETYLASE"/>
    <property type="match status" value="1"/>
</dbReference>
<feature type="binding site" evidence="7">
    <location>
        <position position="148"/>
    </location>
    <ligand>
        <name>substrate</name>
    </ligand>
</feature>
<reference evidence="10 11" key="1">
    <citation type="submission" date="2018-11" db="EMBL/GenBank/DDBJ databases">
        <title>Complete genome sequencing of the Actinobacteria Serinibacter sp. K3-2.</title>
        <authorList>
            <person name="Rakitin A.L."/>
            <person name="Beletsky A.V."/>
            <person name="Mardanov A.V."/>
            <person name="Ravin N.V."/>
            <person name="Gromova A.S."/>
            <person name="Filippova S.N."/>
            <person name="Gal'Chenko V.F."/>
        </authorList>
    </citation>
    <scope>NUCLEOTIDE SEQUENCE [LARGE SCALE GENOMIC DNA]</scope>
    <source>
        <strain evidence="10 11">K3-2</strain>
    </source>
</reference>
<feature type="binding site" evidence="8">
    <location>
        <position position="205"/>
    </location>
    <ligand>
        <name>Zn(2+)</name>
        <dbReference type="ChEBI" id="CHEBI:29105"/>
    </ligand>
</feature>
<evidence type="ECO:0000256" key="4">
    <source>
        <dbReference type="ARBA" id="ARBA00023277"/>
    </source>
</evidence>
<dbReference type="PANTHER" id="PTHR11113">
    <property type="entry name" value="N-ACETYLGLUCOSAMINE-6-PHOSPHATE DEACETYLASE"/>
    <property type="match status" value="1"/>
</dbReference>
<accession>A0A4Z1E3V0</accession>
<organism evidence="10 11">
    <name type="scientific">Serinibacter arcticus</name>
    <dbReference type="NCBI Taxonomy" id="1655435"/>
    <lineage>
        <taxon>Bacteria</taxon>
        <taxon>Bacillati</taxon>
        <taxon>Actinomycetota</taxon>
        <taxon>Actinomycetes</taxon>
        <taxon>Micrococcales</taxon>
        <taxon>Beutenbergiaceae</taxon>
        <taxon>Serinibacter</taxon>
    </lineage>
</organism>
<dbReference type="Gene3D" id="2.30.40.10">
    <property type="entry name" value="Urease, subunit C, domain 1"/>
    <property type="match status" value="1"/>
</dbReference>
<feature type="binding site" evidence="8">
    <location>
        <position position="137"/>
    </location>
    <ligand>
        <name>Zn(2+)</name>
        <dbReference type="ChEBI" id="CHEBI:29105"/>
    </ligand>
</feature>
<evidence type="ECO:0000256" key="3">
    <source>
        <dbReference type="ARBA" id="ARBA00022801"/>
    </source>
</evidence>
<proteinExistence type="inferred from homology"/>
<dbReference type="GO" id="GO:0046872">
    <property type="term" value="F:metal ion binding"/>
    <property type="evidence" value="ECO:0007669"/>
    <property type="project" value="UniProtKB-KW"/>
</dbReference>
<comment type="caution">
    <text evidence="10">The sequence shown here is derived from an EMBL/GenBank/DDBJ whole genome shotgun (WGS) entry which is preliminary data.</text>
</comment>
<dbReference type="InterPro" id="IPR003764">
    <property type="entry name" value="GlcNAc_6-P_deAcase"/>
</dbReference>
<evidence type="ECO:0000256" key="6">
    <source>
        <dbReference type="PIRSR" id="PIRSR038994-1"/>
    </source>
</evidence>
<evidence type="ECO:0000313" key="11">
    <source>
        <dbReference type="Proteomes" id="UP000297318"/>
    </source>
</evidence>
<sequence length="394" mass="40457">MLVRAASALVDGALTGPVLVSVEGGRIRAVDSDPLAVAAAPSRHLHADLTSGVLTPGLLDLQVNGSFGADFADATPQEWATALDGLAAHGVTGIEPTVITAPLADLHGAFDRILAARESLAAGADHPVARILGAHLEGPFLSPERRGTHRTEWMLPPSPEHLDTLLAHPATREVLLTVTLAPELPGAIEAIRRLVGDGLIASVGHSDASAAQVHAAADAGATMVTHLFNAQRPLGHREPGVVGAALADDRLHLGTILDGQHVLGSVVGIVMAAAPGRVVGVTDAIVTAGLPPGTWLTFGGAEVAGDETGLGRRRDGTIAGAGILLDEGVRRTIAAGVAPAVVLASCTEVAARSIGRDDVGHLRPGAHADLVWWDESWLPQRVWVAGTERLVPTR</sequence>
<keyword evidence="11" id="KW-1185">Reference proteome</keyword>
<evidence type="ECO:0000259" key="9">
    <source>
        <dbReference type="Pfam" id="PF01979"/>
    </source>
</evidence>
<evidence type="ECO:0000256" key="1">
    <source>
        <dbReference type="ARBA" id="ARBA00010716"/>
    </source>
</evidence>
<evidence type="ECO:0000256" key="2">
    <source>
        <dbReference type="ARBA" id="ARBA00022723"/>
    </source>
</evidence>
<comment type="cofactor">
    <cofactor evidence="8">
        <name>a divalent metal cation</name>
        <dbReference type="ChEBI" id="CHEBI:60240"/>
    </cofactor>
    <text evidence="8">Binds 1 divalent metal cation per subunit.</text>
</comment>
<dbReference type="InterPro" id="IPR032466">
    <property type="entry name" value="Metal_Hydrolase"/>
</dbReference>
<dbReference type="AlphaFoldDB" id="A0A4Z1E3V0"/>